<dbReference type="GO" id="GO:0080031">
    <property type="term" value="F:methyl salicylate esterase activity"/>
    <property type="evidence" value="ECO:0007669"/>
    <property type="project" value="TreeGrafter"/>
</dbReference>
<evidence type="ECO:0000259" key="1">
    <source>
        <dbReference type="Pfam" id="PF12697"/>
    </source>
</evidence>
<dbReference type="GO" id="GO:0009694">
    <property type="term" value="P:jasmonic acid metabolic process"/>
    <property type="evidence" value="ECO:0007669"/>
    <property type="project" value="TreeGrafter"/>
</dbReference>
<protein>
    <submittedName>
        <fullName evidence="2">Methylesterase 1</fullName>
    </submittedName>
</protein>
<dbReference type="FunFam" id="3.40.50.1820:FF:000051">
    <property type="entry name" value="(S)-hydroxynitrile lyase"/>
    <property type="match status" value="1"/>
</dbReference>
<dbReference type="InterPro" id="IPR000073">
    <property type="entry name" value="AB_hydrolase_1"/>
</dbReference>
<gene>
    <name evidence="2" type="ORF">LE_TR19220_c0_g1_i1_g.61529</name>
</gene>
<dbReference type="Pfam" id="PF12697">
    <property type="entry name" value="Abhydrolase_6"/>
    <property type="match status" value="1"/>
</dbReference>
<feature type="domain" description="AB hydrolase-1" evidence="1">
    <location>
        <begin position="11"/>
        <end position="251"/>
    </location>
</feature>
<dbReference type="GO" id="GO:0009696">
    <property type="term" value="P:salicylic acid metabolic process"/>
    <property type="evidence" value="ECO:0007669"/>
    <property type="project" value="TreeGrafter"/>
</dbReference>
<dbReference type="PANTHER" id="PTHR10992:SF1081">
    <property type="entry name" value="METHYLESTERASE 2-RELATED"/>
    <property type="match status" value="1"/>
</dbReference>
<dbReference type="SUPFAM" id="SSF53474">
    <property type="entry name" value="alpha/beta-Hydrolases"/>
    <property type="match status" value="1"/>
</dbReference>
<proteinExistence type="predicted"/>
<evidence type="ECO:0000313" key="2">
    <source>
        <dbReference type="EMBL" id="JAU75744.1"/>
    </source>
</evidence>
<accession>A0A1J3I8M2</accession>
<dbReference type="GO" id="GO:0080030">
    <property type="term" value="F:methyl indole-3-acetate esterase activity"/>
    <property type="evidence" value="ECO:0007669"/>
    <property type="project" value="TreeGrafter"/>
</dbReference>
<dbReference type="PANTHER" id="PTHR10992">
    <property type="entry name" value="METHYLESTERASE FAMILY MEMBER"/>
    <property type="match status" value="1"/>
</dbReference>
<dbReference type="EMBL" id="GEVL01001597">
    <property type="protein sequence ID" value="JAU75744.1"/>
    <property type="molecule type" value="Transcribed_RNA"/>
</dbReference>
<dbReference type="InterPro" id="IPR029058">
    <property type="entry name" value="AB_hydrolase_fold"/>
</dbReference>
<reference evidence="2" key="1">
    <citation type="submission" date="2016-07" db="EMBL/GenBank/DDBJ databases">
        <title>De novo transcriptome assembly of four accessions of the metal hyperaccumulator plant Noccaea caerulescens.</title>
        <authorList>
            <person name="Blande D."/>
            <person name="Halimaa P."/>
            <person name="Tervahauta A.I."/>
            <person name="Aarts M.G."/>
            <person name="Karenlampi S.O."/>
        </authorList>
    </citation>
    <scope>NUCLEOTIDE SEQUENCE</scope>
</reference>
<organism evidence="2">
    <name type="scientific">Noccaea caerulescens</name>
    <name type="common">Alpine penny-cress</name>
    <name type="synonym">Thlaspi caerulescens</name>
    <dbReference type="NCBI Taxonomy" id="107243"/>
    <lineage>
        <taxon>Eukaryota</taxon>
        <taxon>Viridiplantae</taxon>
        <taxon>Streptophyta</taxon>
        <taxon>Embryophyta</taxon>
        <taxon>Tracheophyta</taxon>
        <taxon>Spermatophyta</taxon>
        <taxon>Magnoliopsida</taxon>
        <taxon>eudicotyledons</taxon>
        <taxon>Gunneridae</taxon>
        <taxon>Pentapetalae</taxon>
        <taxon>rosids</taxon>
        <taxon>malvids</taxon>
        <taxon>Brassicales</taxon>
        <taxon>Brassicaceae</taxon>
        <taxon>Coluteocarpeae</taxon>
        <taxon>Noccaea</taxon>
    </lineage>
</organism>
<dbReference type="GO" id="GO:0080032">
    <property type="term" value="F:methyl jasmonate esterase activity"/>
    <property type="evidence" value="ECO:0007669"/>
    <property type="project" value="TreeGrafter"/>
</dbReference>
<dbReference type="AlphaFoldDB" id="A0A1J3I8M2"/>
<dbReference type="InterPro" id="IPR045889">
    <property type="entry name" value="MES/HNL"/>
</dbReference>
<name>A0A1J3I8M2_NOCCA</name>
<dbReference type="Gene3D" id="3.40.50.1820">
    <property type="entry name" value="alpha/beta hydrolase"/>
    <property type="match status" value="1"/>
</dbReference>
<sequence>MSVERKNKQHFVLVHGPCHGGWYWYKVKPLLEAAGHRVTAIDLAASGINTNPSSITEVFSCDQYTEPLLKLLSSLPSDEKVVLVGQSTGGLSLAIAMDKFPDKISVAVFATAFMPDTKNSPAFVVDKFFREAPPEAWMGTEFVPYGEDGVSMSFSPEFVKKAVYTSSPKEDIELVLLLKRPGSLFINELSKREKFSEKGYGSVPRAFIVSKDDKALTEEYQRWMIDNYPADYVTEMEGTDHIPMISNPQLLSQRLLEIGKKFA</sequence>